<name>A0A6C0HZQ5_9ZZZZ</name>
<dbReference type="EMBL" id="MN740065">
    <property type="protein sequence ID" value="QHT86238.1"/>
    <property type="molecule type" value="Genomic_DNA"/>
</dbReference>
<reference evidence="3" key="1">
    <citation type="journal article" date="2020" name="Nature">
        <title>Giant virus diversity and host interactions through global metagenomics.</title>
        <authorList>
            <person name="Schulz F."/>
            <person name="Roux S."/>
            <person name="Paez-Espino D."/>
            <person name="Jungbluth S."/>
            <person name="Walsh D.A."/>
            <person name="Denef V.J."/>
            <person name="McMahon K.D."/>
            <person name="Konstantinidis K.T."/>
            <person name="Eloe-Fadrosh E.A."/>
            <person name="Kyrpides N.C."/>
            <person name="Woyke T."/>
        </authorList>
    </citation>
    <scope>NUCLEOTIDE SEQUENCE</scope>
    <source>
        <strain evidence="3">GVMAG-M-3300023184-186</strain>
    </source>
</reference>
<feature type="coiled-coil region" evidence="1">
    <location>
        <begin position="118"/>
        <end position="145"/>
    </location>
</feature>
<feature type="domain" description="C2H2-type" evidence="2">
    <location>
        <begin position="37"/>
        <end position="64"/>
    </location>
</feature>
<evidence type="ECO:0000313" key="3">
    <source>
        <dbReference type="EMBL" id="QHT86238.1"/>
    </source>
</evidence>
<dbReference type="SUPFAM" id="SSF57667">
    <property type="entry name" value="beta-beta-alpha zinc fingers"/>
    <property type="match status" value="1"/>
</dbReference>
<evidence type="ECO:0000259" key="2">
    <source>
        <dbReference type="PROSITE" id="PS50157"/>
    </source>
</evidence>
<dbReference type="AlphaFoldDB" id="A0A6C0HZQ5"/>
<keyword evidence="1" id="KW-0175">Coiled coil</keyword>
<dbReference type="PROSITE" id="PS00028">
    <property type="entry name" value="ZINC_FINGER_C2H2_1"/>
    <property type="match status" value="1"/>
</dbReference>
<accession>A0A6C0HZQ5</accession>
<feature type="domain" description="C2H2-type" evidence="2">
    <location>
        <begin position="4"/>
        <end position="34"/>
    </location>
</feature>
<dbReference type="Gene3D" id="3.30.160.60">
    <property type="entry name" value="Classic Zinc Finger"/>
    <property type="match status" value="1"/>
</dbReference>
<evidence type="ECO:0000256" key="1">
    <source>
        <dbReference type="SAM" id="Coils"/>
    </source>
</evidence>
<dbReference type="SMART" id="SM00355">
    <property type="entry name" value="ZnF_C2H2"/>
    <property type="match status" value="2"/>
</dbReference>
<dbReference type="PROSITE" id="PS50157">
    <property type="entry name" value="ZINC_FINGER_C2H2_2"/>
    <property type="match status" value="2"/>
</dbReference>
<dbReference type="InterPro" id="IPR036236">
    <property type="entry name" value="Znf_C2H2_sf"/>
</dbReference>
<dbReference type="InterPro" id="IPR013087">
    <property type="entry name" value="Znf_C2H2_type"/>
</dbReference>
<proteinExistence type="predicted"/>
<organism evidence="3">
    <name type="scientific">viral metagenome</name>
    <dbReference type="NCBI Taxonomy" id="1070528"/>
    <lineage>
        <taxon>unclassified sequences</taxon>
        <taxon>metagenomes</taxon>
        <taxon>organismal metagenomes</taxon>
    </lineage>
</organism>
<protein>
    <recommendedName>
        <fullName evidence="2">C2H2-type domain-containing protein</fullName>
    </recommendedName>
</protein>
<sequence>MSRFVCTTCNREFTTKYGLQKHSNKKIPCTAEKKTNHQCNICNKFLSSKQNLDNHLFNHRLDNLKIGPNIIDNLENNNLEDNLINNNLIEDNLIEDNLINNNLEDNTIQITIEEYNYYKSLKDELNKANNEINKLKDENKKLNSRIINNSTTINNIDNSTNITNIDNSTNITNNIQINIIPFCEVSIHIEDIVDSIKDSNSALHDFSKIFNYDHLCHCIGIAFFWVKPFSKRLSDKVD</sequence>
<dbReference type="Pfam" id="PF00096">
    <property type="entry name" value="zf-C2H2"/>
    <property type="match status" value="1"/>
</dbReference>
<dbReference type="Pfam" id="PF12874">
    <property type="entry name" value="zf-met"/>
    <property type="match status" value="1"/>
</dbReference>